<evidence type="ECO:0000259" key="10">
    <source>
        <dbReference type="Pfam" id="PF00728"/>
    </source>
</evidence>
<evidence type="ECO:0000256" key="2">
    <source>
        <dbReference type="ARBA" id="ARBA00006285"/>
    </source>
</evidence>
<keyword evidence="4" id="KW-0378">Hydrolase</keyword>
<dbReference type="SUPFAM" id="SSF55545">
    <property type="entry name" value="beta-N-acetylhexosaminidase-like domain"/>
    <property type="match status" value="1"/>
</dbReference>
<dbReference type="STRING" id="260084.SAMN02927928_1136"/>
<name>A0A1G4QDL0_9CAUL</name>
<dbReference type="Pfam" id="PF00728">
    <property type="entry name" value="Glyco_hydro_20"/>
    <property type="match status" value="1"/>
</dbReference>
<evidence type="ECO:0000256" key="3">
    <source>
        <dbReference type="ARBA" id="ARBA00012663"/>
    </source>
</evidence>
<evidence type="ECO:0000256" key="9">
    <source>
        <dbReference type="SAM" id="SignalP"/>
    </source>
</evidence>
<dbReference type="GO" id="GO:0030203">
    <property type="term" value="P:glycosaminoglycan metabolic process"/>
    <property type="evidence" value="ECO:0007669"/>
    <property type="project" value="TreeGrafter"/>
</dbReference>
<dbReference type="RefSeq" id="WP_090644687.1">
    <property type="nucleotide sequence ID" value="NZ_CBCRYE010000001.1"/>
</dbReference>
<reference evidence="14" key="1">
    <citation type="submission" date="2016-10" db="EMBL/GenBank/DDBJ databases">
        <authorList>
            <person name="Varghese N."/>
            <person name="Submissions S."/>
        </authorList>
    </citation>
    <scope>NUCLEOTIDE SEQUENCE [LARGE SCALE GENOMIC DNA]</scope>
    <source>
        <strain evidence="14">CGMCC 1.3431</strain>
    </source>
</reference>
<dbReference type="InterPro" id="IPR025705">
    <property type="entry name" value="Beta_hexosaminidase_sua/sub"/>
</dbReference>
<dbReference type="Gene3D" id="3.30.379.10">
    <property type="entry name" value="Chitobiase/beta-hexosaminidase domain 2-like"/>
    <property type="match status" value="1"/>
</dbReference>
<dbReference type="PANTHER" id="PTHR22600">
    <property type="entry name" value="BETA-HEXOSAMINIDASE"/>
    <property type="match status" value="1"/>
</dbReference>
<dbReference type="InterPro" id="IPR015882">
    <property type="entry name" value="HEX_bac_N"/>
</dbReference>
<feature type="signal peptide" evidence="9">
    <location>
        <begin position="1"/>
        <end position="25"/>
    </location>
</feature>
<dbReference type="Pfam" id="PF02838">
    <property type="entry name" value="Glyco_hydro_20b"/>
    <property type="match status" value="1"/>
</dbReference>
<feature type="domain" description="GH29D-like beta-sandwich" evidence="12">
    <location>
        <begin position="549"/>
        <end position="599"/>
    </location>
</feature>
<comment type="similarity">
    <text evidence="2">Belongs to the glycosyl hydrolase 20 family.</text>
</comment>
<proteinExistence type="inferred from homology"/>
<accession>A0A1G4QDL0</accession>
<evidence type="ECO:0000256" key="7">
    <source>
        <dbReference type="ARBA" id="ARBA00033000"/>
    </source>
</evidence>
<feature type="active site" description="Proton donor" evidence="8">
    <location>
        <position position="335"/>
    </location>
</feature>
<evidence type="ECO:0000259" key="12">
    <source>
        <dbReference type="Pfam" id="PF13290"/>
    </source>
</evidence>
<keyword evidence="5" id="KW-0326">Glycosidase</keyword>
<evidence type="ECO:0000256" key="6">
    <source>
        <dbReference type="ARBA" id="ARBA00030512"/>
    </source>
</evidence>
<dbReference type="GO" id="GO:0004563">
    <property type="term" value="F:beta-N-acetylhexosaminidase activity"/>
    <property type="evidence" value="ECO:0007669"/>
    <property type="project" value="UniProtKB-EC"/>
</dbReference>
<keyword evidence="14" id="KW-1185">Reference proteome</keyword>
<dbReference type="GO" id="GO:0005975">
    <property type="term" value="P:carbohydrate metabolic process"/>
    <property type="evidence" value="ECO:0007669"/>
    <property type="project" value="InterPro"/>
</dbReference>
<dbReference type="Pfam" id="PF13290">
    <property type="entry name" value="CHB_HEX_C_1"/>
    <property type="match status" value="1"/>
</dbReference>
<dbReference type="AlphaFoldDB" id="A0A1G4QDL0"/>
<feature type="domain" description="Beta-hexosaminidase bacterial type N-terminal" evidence="11">
    <location>
        <begin position="27"/>
        <end position="157"/>
    </location>
</feature>
<dbReference type="PRINTS" id="PR00738">
    <property type="entry name" value="GLHYDRLASE20"/>
</dbReference>
<dbReference type="InterPro" id="IPR015883">
    <property type="entry name" value="Glyco_hydro_20_cat"/>
</dbReference>
<dbReference type="SUPFAM" id="SSF51445">
    <property type="entry name" value="(Trans)glycosidases"/>
    <property type="match status" value="1"/>
</dbReference>
<dbReference type="OrthoDB" id="9763537at2"/>
<feature type="chain" id="PRO_5011706154" description="beta-N-acetylhexosaminidase" evidence="9">
    <location>
        <begin position="26"/>
        <end position="767"/>
    </location>
</feature>
<dbReference type="InterPro" id="IPR029018">
    <property type="entry name" value="Hex-like_dom2"/>
</dbReference>
<evidence type="ECO:0000256" key="5">
    <source>
        <dbReference type="ARBA" id="ARBA00023295"/>
    </source>
</evidence>
<dbReference type="Proteomes" id="UP000199150">
    <property type="component" value="Unassembled WGS sequence"/>
</dbReference>
<evidence type="ECO:0000313" key="13">
    <source>
        <dbReference type="EMBL" id="SCW42557.1"/>
    </source>
</evidence>
<sequence>MPFAFRKGLIISACFAALAAAPTWATPALTPMPAQMTLGEGAFSLSDATKIHVPAGDAELMSVATWLRDTLKETRGLTLEISEAAPAQGEQAIRLNRIQTLVAEDNEAYHLSVSNEGVTIGAVNRAGAFYGAVTLWQLATPDAAKGAVTLPAVSIFDTPRFRWRGLMIDSVRHFQSVEEIKRIIDGMASQKLNVLQWHLTDDQGWRLEIRAYPDLTGKTAFRQEAGAAGMDRQGKPLMYGGFYTQDQARDIVAYALARNITVVPEIDVPGHATAAITAYPELGTEGTPPKQGLSDWGVYPNLYNVKDSTFTFIDTVLDEVMDIFPSEYIHVGGDEAIKPQWEASPEIQAKMKALGLKNEMELQSWFIGRVGQHLTEKGRRLIGWDEILEGGIAPDATVMSWRGIDGAVAAAKLGHDTVLSPAPVLYLNHRQSGSSDEPPGRGQIITLKDAYEFNPAPDEIAPEARRHILGLQGNIWTEHARTDERVERQVFPRMVAFAEIGWSAPDVRSWQGFTERLPADLNRLAALGIRYDQAPFDAQLSLTSAGAAKVTATLNKVLELGEVHYATGGDAPTAKSPVYTEPLNLPLGTKLTTQTFLNGQPLGQPKSYLLTRPLLETRVSQQLETCAGKLVLNLEDDSTDFKGDRAMILMDILNPCWIWRKADTSKGFEIIVHIADFPFNFQLGNHPDPVKVDTPTTLEGEFNIHLDTCEGPLVAALPIGKAIRHGGLVELRGQVPAVAGLHDLCLTFAQKAPPVQWALKDIRFSPK</sequence>
<evidence type="ECO:0000256" key="1">
    <source>
        <dbReference type="ARBA" id="ARBA00001231"/>
    </source>
</evidence>
<organism evidence="13 14">
    <name type="scientific">Asticcacaulis taihuensis</name>
    <dbReference type="NCBI Taxonomy" id="260084"/>
    <lineage>
        <taxon>Bacteria</taxon>
        <taxon>Pseudomonadati</taxon>
        <taxon>Pseudomonadota</taxon>
        <taxon>Alphaproteobacteria</taxon>
        <taxon>Caulobacterales</taxon>
        <taxon>Caulobacteraceae</taxon>
        <taxon>Asticcacaulis</taxon>
    </lineage>
</organism>
<evidence type="ECO:0000256" key="8">
    <source>
        <dbReference type="PIRSR" id="PIRSR625705-1"/>
    </source>
</evidence>
<dbReference type="PANTHER" id="PTHR22600:SF57">
    <property type="entry name" value="BETA-N-ACETYLHEXOSAMINIDASE"/>
    <property type="match status" value="1"/>
</dbReference>
<dbReference type="InterPro" id="IPR059177">
    <property type="entry name" value="GH29D-like_dom"/>
</dbReference>
<dbReference type="EC" id="3.2.1.52" evidence="3"/>
<evidence type="ECO:0000313" key="14">
    <source>
        <dbReference type="Proteomes" id="UP000199150"/>
    </source>
</evidence>
<dbReference type="CDD" id="cd06563">
    <property type="entry name" value="GH20_chitobiase-like"/>
    <property type="match status" value="1"/>
</dbReference>
<feature type="domain" description="Glycoside hydrolase family 20 catalytic" evidence="10">
    <location>
        <begin position="161"/>
        <end position="504"/>
    </location>
</feature>
<evidence type="ECO:0000256" key="4">
    <source>
        <dbReference type="ARBA" id="ARBA00022801"/>
    </source>
</evidence>
<keyword evidence="9" id="KW-0732">Signal</keyword>
<dbReference type="Gene3D" id="3.20.20.80">
    <property type="entry name" value="Glycosidases"/>
    <property type="match status" value="1"/>
</dbReference>
<dbReference type="EMBL" id="FMTS01000001">
    <property type="protein sequence ID" value="SCW42557.1"/>
    <property type="molecule type" value="Genomic_DNA"/>
</dbReference>
<evidence type="ECO:0000259" key="11">
    <source>
        <dbReference type="Pfam" id="PF02838"/>
    </source>
</evidence>
<comment type="catalytic activity">
    <reaction evidence="1">
        <text>Hydrolysis of terminal non-reducing N-acetyl-D-hexosamine residues in N-acetyl-beta-D-hexosaminides.</text>
        <dbReference type="EC" id="3.2.1.52"/>
    </reaction>
</comment>
<dbReference type="InterPro" id="IPR017853">
    <property type="entry name" value="GH"/>
</dbReference>
<protein>
    <recommendedName>
        <fullName evidence="3">beta-N-acetylhexosaminidase</fullName>
        <ecNumber evidence="3">3.2.1.52</ecNumber>
    </recommendedName>
    <alternativeName>
        <fullName evidence="6">Beta-N-acetylhexosaminidase</fullName>
    </alternativeName>
    <alternativeName>
        <fullName evidence="7">N-acetyl-beta-glucosaminidase</fullName>
    </alternativeName>
</protein>
<dbReference type="GO" id="GO:0016020">
    <property type="term" value="C:membrane"/>
    <property type="evidence" value="ECO:0007669"/>
    <property type="project" value="TreeGrafter"/>
</dbReference>
<gene>
    <name evidence="13" type="ORF">SAMN02927928_1136</name>
</gene>